<dbReference type="InterPro" id="IPR017853">
    <property type="entry name" value="GH"/>
</dbReference>
<dbReference type="Pfam" id="PF00128">
    <property type="entry name" value="Alpha-amylase"/>
    <property type="match status" value="1"/>
</dbReference>
<reference evidence="2" key="1">
    <citation type="journal article" date="2014" name="Front. Microbiol.">
        <title>High frequency of phylogenetically diverse reductive dehalogenase-homologous genes in deep subseafloor sedimentary metagenomes.</title>
        <authorList>
            <person name="Kawai M."/>
            <person name="Futagami T."/>
            <person name="Toyoda A."/>
            <person name="Takaki Y."/>
            <person name="Nishi S."/>
            <person name="Hori S."/>
            <person name="Arai W."/>
            <person name="Tsubouchi T."/>
            <person name="Morono Y."/>
            <person name="Uchiyama I."/>
            <person name="Ito T."/>
            <person name="Fujiyama A."/>
            <person name="Inagaki F."/>
            <person name="Takami H."/>
        </authorList>
    </citation>
    <scope>NUCLEOTIDE SEQUENCE</scope>
    <source>
        <strain evidence="2">Expedition CK06-06</strain>
    </source>
</reference>
<evidence type="ECO:0000259" key="1">
    <source>
        <dbReference type="Pfam" id="PF00128"/>
    </source>
</evidence>
<dbReference type="EMBL" id="BART01024582">
    <property type="protein sequence ID" value="GAG91052.1"/>
    <property type="molecule type" value="Genomic_DNA"/>
</dbReference>
<dbReference type="Gene3D" id="3.20.20.80">
    <property type="entry name" value="Glycosidases"/>
    <property type="match status" value="1"/>
</dbReference>
<dbReference type="InterPro" id="IPR006047">
    <property type="entry name" value="GH13_cat_dom"/>
</dbReference>
<name>X1CD19_9ZZZZ</name>
<evidence type="ECO:0000313" key="2">
    <source>
        <dbReference type="EMBL" id="GAG91052.1"/>
    </source>
</evidence>
<dbReference type="SUPFAM" id="SSF51445">
    <property type="entry name" value="(Trans)glycosidases"/>
    <property type="match status" value="1"/>
</dbReference>
<dbReference type="AlphaFoldDB" id="X1CD19"/>
<dbReference type="PANTHER" id="PTHR10357:SF179">
    <property type="entry name" value="NEUTRAL AND BASIC AMINO ACID TRANSPORT PROTEIN RBAT"/>
    <property type="match status" value="1"/>
</dbReference>
<dbReference type="GO" id="GO:0004556">
    <property type="term" value="F:alpha-amylase activity"/>
    <property type="evidence" value="ECO:0007669"/>
    <property type="project" value="TreeGrafter"/>
</dbReference>
<protein>
    <recommendedName>
        <fullName evidence="1">Glycosyl hydrolase family 13 catalytic domain-containing protein</fullName>
    </recommendedName>
</protein>
<proteinExistence type="predicted"/>
<feature type="non-terminal residue" evidence="2">
    <location>
        <position position="120"/>
    </location>
</feature>
<gene>
    <name evidence="2" type="ORF">S01H4_44351</name>
</gene>
<accession>X1CD19</accession>
<feature type="domain" description="Glycosyl hydrolase family 13 catalytic" evidence="1">
    <location>
        <begin position="4"/>
        <end position="119"/>
    </location>
</feature>
<organism evidence="2">
    <name type="scientific">marine sediment metagenome</name>
    <dbReference type="NCBI Taxonomy" id="412755"/>
    <lineage>
        <taxon>unclassified sequences</taxon>
        <taxon>metagenomes</taxon>
        <taxon>ecological metagenomes</taxon>
    </lineage>
</organism>
<sequence length="120" mass="14272">MKPKKFRNLMRMYEKWFPYPYTPTWVFGNHDQMRRITKIGDNFNKAKINAILQLTARGVPFIYYGEELGMKEGKTSKKDSRDAISYHFNWIPQFVRNIIGKYGIPVNRDGCRAPMQWDDS</sequence>
<dbReference type="GO" id="GO:0009313">
    <property type="term" value="P:oligosaccharide catabolic process"/>
    <property type="evidence" value="ECO:0007669"/>
    <property type="project" value="TreeGrafter"/>
</dbReference>
<dbReference type="PANTHER" id="PTHR10357">
    <property type="entry name" value="ALPHA-AMYLASE FAMILY MEMBER"/>
    <property type="match status" value="1"/>
</dbReference>
<comment type="caution">
    <text evidence="2">The sequence shown here is derived from an EMBL/GenBank/DDBJ whole genome shotgun (WGS) entry which is preliminary data.</text>
</comment>